<evidence type="ECO:0000313" key="2">
    <source>
        <dbReference type="Proteomes" id="UP000664032"/>
    </source>
</evidence>
<proteinExistence type="predicted"/>
<keyword evidence="2" id="KW-1185">Reference proteome</keyword>
<comment type="caution">
    <text evidence="1">The sequence shown here is derived from an EMBL/GenBank/DDBJ whole genome shotgun (WGS) entry which is preliminary data.</text>
</comment>
<protein>
    <submittedName>
        <fullName evidence="1">N-lysine methyltransferase SMYD2</fullName>
    </submittedName>
</protein>
<gene>
    <name evidence="1" type="ORF">JR316_0009916</name>
</gene>
<reference evidence="1" key="1">
    <citation type="submission" date="2021-10" db="EMBL/GenBank/DDBJ databases">
        <title>Psilocybe cubensis genome.</title>
        <authorList>
            <person name="Mckernan K.J."/>
            <person name="Crawford S."/>
            <person name="Trippe A."/>
            <person name="Kane L.T."/>
            <person name="Mclaughlin S."/>
        </authorList>
    </citation>
    <scope>NUCLEOTIDE SEQUENCE</scope>
    <source>
        <strain evidence="1">MGC-MH-2018</strain>
    </source>
</reference>
<keyword evidence="1" id="KW-0489">Methyltransferase</keyword>
<organism evidence="1 2">
    <name type="scientific">Psilocybe cubensis</name>
    <name type="common">Psychedelic mushroom</name>
    <name type="synonym">Stropharia cubensis</name>
    <dbReference type="NCBI Taxonomy" id="181762"/>
    <lineage>
        <taxon>Eukaryota</taxon>
        <taxon>Fungi</taxon>
        <taxon>Dikarya</taxon>
        <taxon>Basidiomycota</taxon>
        <taxon>Agaricomycotina</taxon>
        <taxon>Agaricomycetes</taxon>
        <taxon>Agaricomycetidae</taxon>
        <taxon>Agaricales</taxon>
        <taxon>Agaricineae</taxon>
        <taxon>Strophariaceae</taxon>
        <taxon>Psilocybe</taxon>
    </lineage>
</organism>
<accession>A0ACB8GQE0</accession>
<dbReference type="EMBL" id="JAFIQS020000009">
    <property type="protein sequence ID" value="KAH9477690.1"/>
    <property type="molecule type" value="Genomic_DNA"/>
</dbReference>
<keyword evidence="1" id="KW-0808">Transferase</keyword>
<evidence type="ECO:0000313" key="1">
    <source>
        <dbReference type="EMBL" id="KAH9477690.1"/>
    </source>
</evidence>
<dbReference type="Proteomes" id="UP000664032">
    <property type="component" value="Unassembled WGS sequence"/>
</dbReference>
<name>A0ACB8GQE0_PSICU</name>
<sequence>MASLPPEIWRQVASYIAPELLQHLYSLNKAFFDAAMDVRYREVRLDSECLGEGEGERVLDRLGSPTVSSRVRRLYLSSHDQVEDGQSPHENESQRSKSLIKSLARRAFGSRQHQVTRVASNDTTTQLREKLERAIPLLTNVRAFHLSWTSSKDHASPYLDIAWKTFALTLTELHLTITTTKALALFPLPLPFPSLQILHIHILGRTSIAPCQAVLAAFVNTLHATLQSLSIRSTPVRNLSDFYLGLGHFNYLSALDVDISTDATFKSSVVPGYTAFIDQQRQVTEELTLYIPPDQSTTWRLEEPRLSKLEKLTIAAGLVDNNWDQCTRFMKRHMKKLASFSTDGRIYPARLASFLEVFHHRNPYSVLCTLSFSAASLDVRLMDLLANGLFRLRSLTLLIDSVAVHAKCTVIPSEFYPRGSPADPPLPFIRGLRACDALKKWELEDITIKRHSCCGELILWGLMEVCAGVVPSIKSFVGVESLSVPVPSNVPPKRCVGRGFGASEAEALLGLSFKFSSCMLRHKKRRELAATREEHWQARQELWKNDMSYLNSRTDIASEKSGQAPIPVSREIDSMQSPYLPWSDRKSISKDPNSQDSQTYTQLAHAIVRFLGLESQEELAEYNLNNAGELVDLISRFTTNTFTVSTPALAPLGACVSPLVALINHSCDPNAVVVFPRATSRREDEPLMQVIALKHIAPDEEVLTAYIDTTLPREHRKKILNETYHFTCRCPLCAPPPPAANSSALDMREAMWCPKKCGGMCPLPTEEKSLTRCNRCKTPVKDTDAVLDAVRVGQEALHKAEALQFTNPTKSIQLTTKLVPILVSVGLVPAAYPLLALCRLCASLLISHLSPATSDVEEVLSPELQSSSSSSSSSLPADPMNKRTDPRTPEEQQEALDDAIRAATRASSGLSLILAEGLPVRGVALAELGKLLAVHEPCPAGVEPGSQGVSSPGAPAISPSPPSPLPLPSPSPSPSPLTMHPHPHLNSTPTPKTHTHTHTLPTLRPTLRPTPPQTRLRNARARAG</sequence>